<name>A0A2H3H155_GIBZA</name>
<feature type="transmembrane region" description="Helical" evidence="2">
    <location>
        <begin position="209"/>
        <end position="228"/>
    </location>
</feature>
<evidence type="ECO:0000313" key="4">
    <source>
        <dbReference type="EMBL" id="VIO64070.1"/>
    </source>
</evidence>
<protein>
    <submittedName>
        <fullName evidence="3">Uncharacterized protein</fullName>
    </submittedName>
</protein>
<reference evidence="3" key="2">
    <citation type="submission" date="2021-03" db="EMBL/GenBank/DDBJ databases">
        <authorList>
            <person name="Alouane T."/>
            <person name="Langin T."/>
            <person name="Bonhomme L."/>
        </authorList>
    </citation>
    <scope>NUCLEOTIDE SEQUENCE</scope>
    <source>
        <strain evidence="3">MDC_Fg202</strain>
    </source>
</reference>
<reference evidence="4" key="1">
    <citation type="submission" date="2019-04" db="EMBL/GenBank/DDBJ databases">
        <authorList>
            <person name="Melise S."/>
            <person name="Noan J."/>
            <person name="Okalmin O."/>
        </authorList>
    </citation>
    <scope>NUCLEOTIDE SEQUENCE</scope>
    <source>
        <strain evidence="4">FN9</strain>
    </source>
</reference>
<evidence type="ECO:0000256" key="1">
    <source>
        <dbReference type="SAM" id="MobiDB-lite"/>
    </source>
</evidence>
<gene>
    <name evidence="4" type="ORF">FUG_LOCUS562215</name>
    <name evidence="3" type="ORF">MDCFG202_LOCUS259845</name>
</gene>
<keyword evidence="2" id="KW-0812">Transmembrane</keyword>
<proteinExistence type="predicted"/>
<evidence type="ECO:0000256" key="2">
    <source>
        <dbReference type="SAM" id="Phobius"/>
    </source>
</evidence>
<sequence>MAYHGEDDNSKHNAENILITQTVHYGKISLPINLCFYSPFWNNPPREITIKFRTPTSAEISGESLQSLLNFRWGYIVNCGDVDIQEGNGRPKGRPVPEDTPLAPLRPPFVRNDDNDNKKKHNTHSMLFTTKINYGQFSISINTCFYDSFWNTNPHEITIQLQTPTKTVISEESFQSLCNRIWGYIIHCGDVDVRKSIGEKEGWKRSLDLIWKIMAIFVMISSIYWLFLETVGTVYVQPPFDTAVLPVLDEYAHILIQEITIGREYVPMQRLSLYITHQDMIVYEVCNEILNKGGFWDEHHGLRLDPDEYLFYRREYGTPPGATDIVDLCQNTSESLHDAAISFSRTMYNIVYGLPYVSTGVFLDNAVYLARRFPKSDTCVGNGEGRSCDPLGTDWLVRFRRDILEYGIEAETRDIMKDMDDLVKYFKRVLENLDFLISIASHLQQTPSWFGLFRPKNPVVEQIQQIQQFQYNITQMSTKVSNFIDTQTNIIEQEASLAEWLSSLILWSQTHPSPYKIPSPSNANTIHTNPWAVWRPREENGNWCTVPRCPEPNADGDNVLVKLVPPSAEQAYGYMYEFMEFGNKVKHELAERVSNWEWGSW</sequence>
<evidence type="ECO:0000313" key="3">
    <source>
        <dbReference type="EMBL" id="CAG1984991.1"/>
    </source>
</evidence>
<keyword evidence="2" id="KW-0472">Membrane</keyword>
<dbReference type="EMBL" id="CAAKMV010000196">
    <property type="protein sequence ID" value="VIO64070.1"/>
    <property type="molecule type" value="Genomic_DNA"/>
</dbReference>
<dbReference type="Proteomes" id="UP000746612">
    <property type="component" value="Unassembled WGS sequence"/>
</dbReference>
<dbReference type="EMBL" id="CAJPIJ010000134">
    <property type="protein sequence ID" value="CAG1984991.1"/>
    <property type="molecule type" value="Genomic_DNA"/>
</dbReference>
<keyword evidence="2" id="KW-1133">Transmembrane helix</keyword>
<evidence type="ECO:0000313" key="5">
    <source>
        <dbReference type="Proteomes" id="UP000746612"/>
    </source>
</evidence>
<organism evidence="3 5">
    <name type="scientific">Gibberella zeae</name>
    <name type="common">Wheat head blight fungus</name>
    <name type="synonym">Fusarium graminearum</name>
    <dbReference type="NCBI Taxonomy" id="5518"/>
    <lineage>
        <taxon>Eukaryota</taxon>
        <taxon>Fungi</taxon>
        <taxon>Dikarya</taxon>
        <taxon>Ascomycota</taxon>
        <taxon>Pezizomycotina</taxon>
        <taxon>Sordariomycetes</taxon>
        <taxon>Hypocreomycetidae</taxon>
        <taxon>Hypocreales</taxon>
        <taxon>Nectriaceae</taxon>
        <taxon>Fusarium</taxon>
    </lineage>
</organism>
<dbReference type="AlphaFoldDB" id="A0A2H3H155"/>
<accession>A0A2H3H155</accession>
<feature type="region of interest" description="Disordered" evidence="1">
    <location>
        <begin position="86"/>
        <end position="116"/>
    </location>
</feature>